<evidence type="ECO:0000256" key="1">
    <source>
        <dbReference type="SAM" id="MobiDB-lite"/>
    </source>
</evidence>
<dbReference type="AlphaFoldDB" id="A0A853EW50"/>
<evidence type="ECO:0000313" key="3">
    <source>
        <dbReference type="EMBL" id="NYS94650.1"/>
    </source>
</evidence>
<proteinExistence type="predicted"/>
<dbReference type="SUPFAM" id="SSF53448">
    <property type="entry name" value="Nucleotide-diphospho-sugar transferases"/>
    <property type="match status" value="1"/>
</dbReference>
<dbReference type="InterPro" id="IPR029044">
    <property type="entry name" value="Nucleotide-diphossugar_trans"/>
</dbReference>
<gene>
    <name evidence="3" type="ORF">HZZ10_14110</name>
</gene>
<dbReference type="Proteomes" id="UP000561011">
    <property type="component" value="Unassembled WGS sequence"/>
</dbReference>
<keyword evidence="3" id="KW-0808">Transferase</keyword>
<feature type="region of interest" description="Disordered" evidence="1">
    <location>
        <begin position="1"/>
        <end position="43"/>
    </location>
</feature>
<dbReference type="InterPro" id="IPR001173">
    <property type="entry name" value="Glyco_trans_2-like"/>
</dbReference>
<dbReference type="Pfam" id="PF00535">
    <property type="entry name" value="Glycos_transf_2"/>
    <property type="match status" value="1"/>
</dbReference>
<dbReference type="PANTHER" id="PTHR43630">
    <property type="entry name" value="POLY-BETA-1,6-N-ACETYL-D-GLUCOSAMINE SYNTHASE"/>
    <property type="match status" value="1"/>
</dbReference>
<dbReference type="GO" id="GO:0016740">
    <property type="term" value="F:transferase activity"/>
    <property type="evidence" value="ECO:0007669"/>
    <property type="project" value="UniProtKB-KW"/>
</dbReference>
<dbReference type="CDD" id="cd02511">
    <property type="entry name" value="Beta4Glucosyltransferase"/>
    <property type="match status" value="1"/>
</dbReference>
<evidence type="ECO:0000313" key="4">
    <source>
        <dbReference type="Proteomes" id="UP000561011"/>
    </source>
</evidence>
<dbReference type="EMBL" id="JACBYE010000039">
    <property type="protein sequence ID" value="NYS94650.1"/>
    <property type="molecule type" value="Genomic_DNA"/>
</dbReference>
<dbReference type="Gene3D" id="3.90.550.10">
    <property type="entry name" value="Spore Coat Polysaccharide Biosynthesis Protein SpsA, Chain A"/>
    <property type="match status" value="1"/>
</dbReference>
<protein>
    <submittedName>
        <fullName evidence="3">Glycosyltransferase family 2 protein</fullName>
    </submittedName>
</protein>
<name>A0A853EW50_9MICO</name>
<dbReference type="RefSeq" id="WP_179913983.1">
    <property type="nucleotide sequence ID" value="NZ_JACBYE010000039.1"/>
</dbReference>
<feature type="compositionally biased region" description="Low complexity" evidence="1">
    <location>
        <begin position="16"/>
        <end position="33"/>
    </location>
</feature>
<feature type="domain" description="Glycosyltransferase 2-like" evidence="2">
    <location>
        <begin position="48"/>
        <end position="132"/>
    </location>
</feature>
<comment type="caution">
    <text evidence="3">The sequence shown here is derived from an EMBL/GenBank/DDBJ whole genome shotgun (WGS) entry which is preliminary data.</text>
</comment>
<reference evidence="3 4" key="1">
    <citation type="submission" date="2020-07" db="EMBL/GenBank/DDBJ databases">
        <title>MOT database genomes.</title>
        <authorList>
            <person name="Joseph S."/>
            <person name="Aduse-Opoku J."/>
            <person name="Hashim A."/>
            <person name="Wade W."/>
            <person name="Curtis M."/>
        </authorList>
    </citation>
    <scope>NUCLEOTIDE SEQUENCE [LARGE SCALE GENOMIC DNA]</scope>
    <source>
        <strain evidence="3 4">DSM 100099</strain>
    </source>
</reference>
<evidence type="ECO:0000259" key="2">
    <source>
        <dbReference type="Pfam" id="PF00535"/>
    </source>
</evidence>
<sequence>MPHDDTQTAPAQPPLRSTSGAARTPAAPASPSPARHDSTTGHPGSRISAVFIVKDEEDVLEASLAALGWVDEIVVYDTGSTDRTREIASAWASTVVEGYWDDDFGAARNRAVEHATGDWVLTVDADEVFSGDPATVRAALDPTVGCHLVLVDNVAGGGVGEATVTKSMASVRLYLRGAFTWSGRLHEQMVAARPGADLRAATPVPTARLAHSGYLTERMADRSKARRNLDLARLDVAAARRDGLPAPQVAVLEANLSRSLGLHGDTAEGLELGRRVLGSGLLARDAAVALVPALVELALALGQDEVVDELLDAWLALDTLPARPLARKAYVLALRQDAARTLETLDLIPAHAVDDQQVPFRKTELAPVEVWALLSAGRAADAAEVAVRAAAAGLPSVAPARLVGVFRDADRPLADLLAVVDGPLWGDLALQTVSDGSRPARLFLEAMDAARPGDVSVLLCGAALAPALSIEEAVAWSVRLRTHGLAERCPLVALSRDEAQDPRQRAVAAAIAVDVYSDERAVPGLEAALADVSPEHEAELASHLEIVAPGLVSLA</sequence>
<accession>A0A853EW50</accession>
<keyword evidence="4" id="KW-1185">Reference proteome</keyword>
<organism evidence="3 4">
    <name type="scientific">Sanguibacter inulinus</name>
    <dbReference type="NCBI Taxonomy" id="60922"/>
    <lineage>
        <taxon>Bacteria</taxon>
        <taxon>Bacillati</taxon>
        <taxon>Actinomycetota</taxon>
        <taxon>Actinomycetes</taxon>
        <taxon>Micrococcales</taxon>
        <taxon>Sanguibacteraceae</taxon>
        <taxon>Sanguibacter</taxon>
    </lineage>
</organism>
<dbReference type="PANTHER" id="PTHR43630:SF2">
    <property type="entry name" value="GLYCOSYLTRANSFERASE"/>
    <property type="match status" value="1"/>
</dbReference>